<dbReference type="SUPFAM" id="SSF81653">
    <property type="entry name" value="Calcium ATPase, transduction domain A"/>
    <property type="match status" value="1"/>
</dbReference>
<dbReference type="GO" id="GO:0005886">
    <property type="term" value="C:plasma membrane"/>
    <property type="evidence" value="ECO:0007669"/>
    <property type="project" value="TreeGrafter"/>
</dbReference>
<feature type="transmembrane region" description="Helical" evidence="1">
    <location>
        <begin position="37"/>
        <end position="60"/>
    </location>
</feature>
<dbReference type="PANTHER" id="PTHR24092">
    <property type="entry name" value="PROBABLE PHOSPHOLIPID-TRANSPORTING ATPASE"/>
    <property type="match status" value="1"/>
</dbReference>
<comment type="caution">
    <text evidence="3">The sequence shown here is derived from an EMBL/GenBank/DDBJ whole genome shotgun (WGS) entry which is preliminary data.</text>
</comment>
<sequence length="171" mass="19701">MSSLTKNTTFSPLFQLYFTNRLKPIRSTLHLNKKATLGYILTYFGPLCFVLTITISKEALDDYQRYKRDKEANSQLYKRLTPTGIQSIPSSKIRVGDLLYIMKDQRIPADMVLLRTTEETGASFIRTDQLDGETDWKLRLAVPSLQRLSSDQDLMNIRGQLYGKKRKRGSL</sequence>
<dbReference type="GO" id="GO:0045332">
    <property type="term" value="P:phospholipid translocation"/>
    <property type="evidence" value="ECO:0007669"/>
    <property type="project" value="TreeGrafter"/>
</dbReference>
<dbReference type="GO" id="GO:0006890">
    <property type="term" value="P:retrograde vesicle-mediated transport, Golgi to endoplasmic reticulum"/>
    <property type="evidence" value="ECO:0007669"/>
    <property type="project" value="TreeGrafter"/>
</dbReference>
<name>A0A367JY16_RHIST</name>
<feature type="domain" description="P-type ATPase A" evidence="2">
    <location>
        <begin position="83"/>
        <end position="123"/>
    </location>
</feature>
<dbReference type="OrthoDB" id="377733at2759"/>
<keyword evidence="4" id="KW-1185">Reference proteome</keyword>
<evidence type="ECO:0000256" key="1">
    <source>
        <dbReference type="SAM" id="Phobius"/>
    </source>
</evidence>
<accession>A0A367JY16</accession>
<dbReference type="Gene3D" id="2.70.150.10">
    <property type="entry name" value="Calcium-transporting ATPase, cytoplasmic transduction domain A"/>
    <property type="match status" value="1"/>
</dbReference>
<dbReference type="Pfam" id="PF00122">
    <property type="entry name" value="E1-E2_ATPase"/>
    <property type="match status" value="1"/>
</dbReference>
<dbReference type="GO" id="GO:0006897">
    <property type="term" value="P:endocytosis"/>
    <property type="evidence" value="ECO:0007669"/>
    <property type="project" value="TreeGrafter"/>
</dbReference>
<evidence type="ECO:0000313" key="4">
    <source>
        <dbReference type="Proteomes" id="UP000253551"/>
    </source>
</evidence>
<keyword evidence="1" id="KW-0812">Transmembrane</keyword>
<gene>
    <name evidence="3" type="ORF">CU098_002803</name>
</gene>
<reference evidence="3 4" key="1">
    <citation type="journal article" date="2018" name="G3 (Bethesda)">
        <title>Phylogenetic and Phylogenomic Definition of Rhizopus Species.</title>
        <authorList>
            <person name="Gryganskyi A.P."/>
            <person name="Golan J."/>
            <person name="Dolatabadi S."/>
            <person name="Mondo S."/>
            <person name="Robb S."/>
            <person name="Idnurm A."/>
            <person name="Muszewska A."/>
            <person name="Steczkiewicz K."/>
            <person name="Masonjones S."/>
            <person name="Liao H.L."/>
            <person name="Gajdeczka M.T."/>
            <person name="Anike F."/>
            <person name="Vuek A."/>
            <person name="Anishchenko I.M."/>
            <person name="Voigt K."/>
            <person name="de Hoog G.S."/>
            <person name="Smith M.E."/>
            <person name="Heitman J."/>
            <person name="Vilgalys R."/>
            <person name="Stajich J.E."/>
        </authorList>
    </citation>
    <scope>NUCLEOTIDE SEQUENCE [LARGE SCALE GENOMIC DNA]</scope>
    <source>
        <strain evidence="3 4">LSU 92-RS-03</strain>
    </source>
</reference>
<dbReference type="GO" id="GO:0005768">
    <property type="term" value="C:endosome"/>
    <property type="evidence" value="ECO:0007669"/>
    <property type="project" value="TreeGrafter"/>
</dbReference>
<dbReference type="InterPro" id="IPR008250">
    <property type="entry name" value="ATPase_P-typ_transduc_dom_A_sf"/>
</dbReference>
<evidence type="ECO:0000259" key="2">
    <source>
        <dbReference type="Pfam" id="PF00122"/>
    </source>
</evidence>
<dbReference type="EMBL" id="PJQM01002509">
    <property type="protein sequence ID" value="RCH94823.1"/>
    <property type="molecule type" value="Genomic_DNA"/>
</dbReference>
<dbReference type="PANTHER" id="PTHR24092:SF5">
    <property type="entry name" value="PHOSPHOLIPID-TRANSPORTING ATPASE"/>
    <property type="match status" value="1"/>
</dbReference>
<organism evidence="3 4">
    <name type="scientific">Rhizopus stolonifer</name>
    <name type="common">Rhizopus nigricans</name>
    <dbReference type="NCBI Taxonomy" id="4846"/>
    <lineage>
        <taxon>Eukaryota</taxon>
        <taxon>Fungi</taxon>
        <taxon>Fungi incertae sedis</taxon>
        <taxon>Mucoromycota</taxon>
        <taxon>Mucoromycotina</taxon>
        <taxon>Mucoromycetes</taxon>
        <taxon>Mucorales</taxon>
        <taxon>Mucorineae</taxon>
        <taxon>Rhizopodaceae</taxon>
        <taxon>Rhizopus</taxon>
    </lineage>
</organism>
<dbReference type="Proteomes" id="UP000253551">
    <property type="component" value="Unassembled WGS sequence"/>
</dbReference>
<keyword evidence="1" id="KW-0472">Membrane</keyword>
<proteinExistence type="predicted"/>
<dbReference type="STRING" id="4846.A0A367JY16"/>
<dbReference type="GO" id="GO:0140326">
    <property type="term" value="F:ATPase-coupled intramembrane lipid transporter activity"/>
    <property type="evidence" value="ECO:0007669"/>
    <property type="project" value="TreeGrafter"/>
</dbReference>
<dbReference type="InterPro" id="IPR059000">
    <property type="entry name" value="ATPase_P-type_domA"/>
</dbReference>
<dbReference type="AlphaFoldDB" id="A0A367JY16"/>
<dbReference type="GO" id="GO:0005802">
    <property type="term" value="C:trans-Golgi network"/>
    <property type="evidence" value="ECO:0007669"/>
    <property type="project" value="TreeGrafter"/>
</dbReference>
<evidence type="ECO:0000313" key="3">
    <source>
        <dbReference type="EMBL" id="RCH94823.1"/>
    </source>
</evidence>
<keyword evidence="1" id="KW-1133">Transmembrane helix</keyword>
<feature type="non-terminal residue" evidence="3">
    <location>
        <position position="171"/>
    </location>
</feature>
<protein>
    <recommendedName>
        <fullName evidence="2">P-type ATPase A domain-containing protein</fullName>
    </recommendedName>
</protein>